<evidence type="ECO:0000313" key="1">
    <source>
        <dbReference type="EMBL" id="KAI5657247.1"/>
    </source>
</evidence>
<dbReference type="Proteomes" id="UP001060085">
    <property type="component" value="Linkage Group LG06"/>
</dbReference>
<sequence length="100" mass="11245">MAKPRKRRHGPAENMEHGPGTEAAILSVEEPMGDILVFLMGQDDIDAAGQLLSEEAHNSWYQDSFNCYFFVPIGEGIFLLQIIELSAFLLWTFLGLFIMP</sequence>
<dbReference type="EMBL" id="CM044706">
    <property type="protein sequence ID" value="KAI5657247.1"/>
    <property type="molecule type" value="Genomic_DNA"/>
</dbReference>
<accession>A0ACC0A9X9</accession>
<reference evidence="2" key="1">
    <citation type="journal article" date="2023" name="Nat. Plants">
        <title>Single-cell RNA sequencing provides a high-resolution roadmap for understanding the multicellular compartmentation of specialized metabolism.</title>
        <authorList>
            <person name="Sun S."/>
            <person name="Shen X."/>
            <person name="Li Y."/>
            <person name="Li Y."/>
            <person name="Wang S."/>
            <person name="Li R."/>
            <person name="Zhang H."/>
            <person name="Shen G."/>
            <person name="Guo B."/>
            <person name="Wei J."/>
            <person name="Xu J."/>
            <person name="St-Pierre B."/>
            <person name="Chen S."/>
            <person name="Sun C."/>
        </authorList>
    </citation>
    <scope>NUCLEOTIDE SEQUENCE [LARGE SCALE GENOMIC DNA]</scope>
</reference>
<keyword evidence="2" id="KW-1185">Reference proteome</keyword>
<gene>
    <name evidence="1" type="ORF">M9H77_26040</name>
</gene>
<proteinExistence type="predicted"/>
<comment type="caution">
    <text evidence="1">The sequence shown here is derived from an EMBL/GenBank/DDBJ whole genome shotgun (WGS) entry which is preliminary data.</text>
</comment>
<name>A0ACC0A9X9_CATRO</name>
<protein>
    <submittedName>
        <fullName evidence="1">Uncharacterized protein</fullName>
    </submittedName>
</protein>
<organism evidence="1 2">
    <name type="scientific">Catharanthus roseus</name>
    <name type="common">Madagascar periwinkle</name>
    <name type="synonym">Vinca rosea</name>
    <dbReference type="NCBI Taxonomy" id="4058"/>
    <lineage>
        <taxon>Eukaryota</taxon>
        <taxon>Viridiplantae</taxon>
        <taxon>Streptophyta</taxon>
        <taxon>Embryophyta</taxon>
        <taxon>Tracheophyta</taxon>
        <taxon>Spermatophyta</taxon>
        <taxon>Magnoliopsida</taxon>
        <taxon>eudicotyledons</taxon>
        <taxon>Gunneridae</taxon>
        <taxon>Pentapetalae</taxon>
        <taxon>asterids</taxon>
        <taxon>lamiids</taxon>
        <taxon>Gentianales</taxon>
        <taxon>Apocynaceae</taxon>
        <taxon>Rauvolfioideae</taxon>
        <taxon>Vinceae</taxon>
        <taxon>Catharanthinae</taxon>
        <taxon>Catharanthus</taxon>
    </lineage>
</organism>
<evidence type="ECO:0000313" key="2">
    <source>
        <dbReference type="Proteomes" id="UP001060085"/>
    </source>
</evidence>